<comment type="caution">
    <text evidence="2">The sequence shown here is derived from an EMBL/GenBank/DDBJ whole genome shotgun (WGS) entry which is preliminary data.</text>
</comment>
<proteinExistence type="predicted"/>
<dbReference type="EMBL" id="PQFF01000109">
    <property type="protein sequence ID" value="RHZ81637.1"/>
    <property type="molecule type" value="Genomic_DNA"/>
</dbReference>
<keyword evidence="3" id="KW-1185">Reference proteome</keyword>
<gene>
    <name evidence="2" type="ORF">Glove_117g276</name>
</gene>
<dbReference type="GO" id="GO:0006508">
    <property type="term" value="P:proteolysis"/>
    <property type="evidence" value="ECO:0007669"/>
    <property type="project" value="InterPro"/>
</dbReference>
<dbReference type="OrthoDB" id="2434051at2759"/>
<keyword evidence="1" id="KW-0378">Hydrolase</keyword>
<dbReference type="GO" id="GO:0004190">
    <property type="term" value="F:aspartic-type endopeptidase activity"/>
    <property type="evidence" value="ECO:0007669"/>
    <property type="project" value="UniProtKB-KW"/>
</dbReference>
<reference evidence="2 3" key="1">
    <citation type="submission" date="2018-08" db="EMBL/GenBank/DDBJ databases">
        <title>Genome and evolution of the arbuscular mycorrhizal fungus Diversispora epigaea (formerly Glomus versiforme) and its bacterial endosymbionts.</title>
        <authorList>
            <person name="Sun X."/>
            <person name="Fei Z."/>
            <person name="Harrison M."/>
        </authorList>
    </citation>
    <scope>NUCLEOTIDE SEQUENCE [LARGE SCALE GENOMIC DNA]</scope>
    <source>
        <strain evidence="2 3">IT104</strain>
    </source>
</reference>
<dbReference type="AlphaFoldDB" id="A0A397J2N7"/>
<dbReference type="PROSITE" id="PS00141">
    <property type="entry name" value="ASP_PROTEASE"/>
    <property type="match status" value="1"/>
</dbReference>
<dbReference type="SUPFAM" id="SSF50630">
    <property type="entry name" value="Acid proteases"/>
    <property type="match status" value="1"/>
</dbReference>
<keyword evidence="1" id="KW-0645">Protease</keyword>
<evidence type="ECO:0000256" key="1">
    <source>
        <dbReference type="ARBA" id="ARBA00022750"/>
    </source>
</evidence>
<name>A0A397J2N7_9GLOM</name>
<accession>A0A397J2N7</accession>
<dbReference type="Pfam" id="PF13650">
    <property type="entry name" value="Asp_protease_2"/>
    <property type="match status" value="1"/>
</dbReference>
<dbReference type="InterPro" id="IPR021109">
    <property type="entry name" value="Peptidase_aspartic_dom_sf"/>
</dbReference>
<dbReference type="Proteomes" id="UP000266861">
    <property type="component" value="Unassembled WGS sequence"/>
</dbReference>
<protein>
    <submittedName>
        <fullName evidence="2">Uncharacterized protein</fullName>
    </submittedName>
</protein>
<sequence length="183" mass="20350">MITLSCKISKVPVTAILDSGANCNIIGKEVVNRLGLKIDDSSDIEVYNPISKLDVIGVIRIVGVIHEIEISIPSQDSKWKQVKVTDIFVVNSPEHALVLVIGSGIPLPIQYNQSVDEYVKTIKLYAASLSINLNNQDLKKTFFNGLSRENKKKVIRFGFKNSLNEIIEHLKFISTGPTNIQKF</sequence>
<evidence type="ECO:0000313" key="2">
    <source>
        <dbReference type="EMBL" id="RHZ81637.1"/>
    </source>
</evidence>
<dbReference type="InterPro" id="IPR001969">
    <property type="entry name" value="Aspartic_peptidase_AS"/>
</dbReference>
<dbReference type="Gene3D" id="2.40.70.10">
    <property type="entry name" value="Acid Proteases"/>
    <property type="match status" value="1"/>
</dbReference>
<organism evidence="2 3">
    <name type="scientific">Diversispora epigaea</name>
    <dbReference type="NCBI Taxonomy" id="1348612"/>
    <lineage>
        <taxon>Eukaryota</taxon>
        <taxon>Fungi</taxon>
        <taxon>Fungi incertae sedis</taxon>
        <taxon>Mucoromycota</taxon>
        <taxon>Glomeromycotina</taxon>
        <taxon>Glomeromycetes</taxon>
        <taxon>Diversisporales</taxon>
        <taxon>Diversisporaceae</taxon>
        <taxon>Diversispora</taxon>
    </lineage>
</organism>
<evidence type="ECO:0000313" key="3">
    <source>
        <dbReference type="Proteomes" id="UP000266861"/>
    </source>
</evidence>
<keyword evidence="1" id="KW-0064">Aspartyl protease</keyword>